<dbReference type="GO" id="GO:0005923">
    <property type="term" value="C:bicellular tight junction"/>
    <property type="evidence" value="ECO:0007669"/>
    <property type="project" value="UniProtKB-SubCell"/>
</dbReference>
<dbReference type="PANTHER" id="PTHR12002">
    <property type="entry name" value="CLAUDIN"/>
    <property type="match status" value="1"/>
</dbReference>
<dbReference type="AlphaFoldDB" id="A0A8C5PAZ4"/>
<evidence type="ECO:0000256" key="4">
    <source>
        <dbReference type="ARBA" id="ARBA00022692"/>
    </source>
</evidence>
<dbReference type="GO" id="GO:0005886">
    <property type="term" value="C:plasma membrane"/>
    <property type="evidence" value="ECO:0007669"/>
    <property type="project" value="UniProtKB-SubCell"/>
</dbReference>
<evidence type="ECO:0000313" key="10">
    <source>
        <dbReference type="Proteomes" id="UP000694569"/>
    </source>
</evidence>
<name>A0A8C5PAZ4_9ANUR</name>
<evidence type="ECO:0000256" key="1">
    <source>
        <dbReference type="ARBA" id="ARBA00008295"/>
    </source>
</evidence>
<evidence type="ECO:0000256" key="2">
    <source>
        <dbReference type="ARBA" id="ARBA00022427"/>
    </source>
</evidence>
<dbReference type="InterPro" id="IPR004031">
    <property type="entry name" value="PMP22/EMP/MP20/Claudin"/>
</dbReference>
<dbReference type="InterPro" id="IPR006187">
    <property type="entry name" value="Claudin"/>
</dbReference>
<evidence type="ECO:0000256" key="8">
    <source>
        <dbReference type="RuleBase" id="RU060637"/>
    </source>
</evidence>
<keyword evidence="7 8" id="KW-0472">Membrane</keyword>
<keyword evidence="2 8" id="KW-0796">Tight junction</keyword>
<keyword evidence="10" id="KW-1185">Reference proteome</keyword>
<dbReference type="Gene3D" id="1.20.140.150">
    <property type="match status" value="1"/>
</dbReference>
<reference evidence="9" key="2">
    <citation type="submission" date="2025-09" db="UniProtKB">
        <authorList>
            <consortium name="Ensembl"/>
        </authorList>
    </citation>
    <scope>IDENTIFICATION</scope>
</reference>
<evidence type="ECO:0000256" key="7">
    <source>
        <dbReference type="ARBA" id="ARBA00023136"/>
    </source>
</evidence>
<feature type="transmembrane region" description="Helical" evidence="8">
    <location>
        <begin position="5"/>
        <end position="25"/>
    </location>
</feature>
<evidence type="ECO:0000256" key="6">
    <source>
        <dbReference type="ARBA" id="ARBA00022989"/>
    </source>
</evidence>
<keyword evidence="3 8" id="KW-1003">Cell membrane</keyword>
<dbReference type="PRINTS" id="PR01077">
    <property type="entry name" value="CLAUDIN"/>
</dbReference>
<evidence type="ECO:0000256" key="5">
    <source>
        <dbReference type="ARBA" id="ARBA00022949"/>
    </source>
</evidence>
<evidence type="ECO:0000256" key="3">
    <source>
        <dbReference type="ARBA" id="ARBA00022475"/>
    </source>
</evidence>
<reference evidence="9" key="1">
    <citation type="submission" date="2025-08" db="UniProtKB">
        <authorList>
            <consortium name="Ensembl"/>
        </authorList>
    </citation>
    <scope>IDENTIFICATION</scope>
</reference>
<feature type="transmembrane region" description="Helical" evidence="8">
    <location>
        <begin position="89"/>
        <end position="112"/>
    </location>
</feature>
<feature type="transmembrane region" description="Helical" evidence="8">
    <location>
        <begin position="124"/>
        <end position="146"/>
    </location>
</feature>
<dbReference type="Ensembl" id="ENSLLET00000010153.1">
    <property type="protein sequence ID" value="ENSLLEP00000009774.1"/>
    <property type="gene ID" value="ENSLLEG00000006237.1"/>
</dbReference>
<dbReference type="GeneTree" id="ENSGT00940000159077"/>
<protein>
    <recommendedName>
        <fullName evidence="8">Claudin</fullName>
    </recommendedName>
</protein>
<evidence type="ECO:0000313" key="9">
    <source>
        <dbReference type="Ensembl" id="ENSLLEP00000009774.1"/>
    </source>
</evidence>
<dbReference type="GO" id="GO:0005198">
    <property type="term" value="F:structural molecule activity"/>
    <property type="evidence" value="ECO:0007669"/>
    <property type="project" value="InterPro"/>
</dbReference>
<sequence length="233" mass="26061">MASFLVQIIGVICGGIGMILTWMITFMPQWRVSILAENSGFLNNRIDGHWISRWDGLWTTCINQARLSLQCTGYDSMVSVTSDLKSGRVLVGFALTMTIIAFLFSIVGMLFTRCHEDRRCGKNCLLLTAGILYLLSALLILIPVSWTTSNIVLQAYDSVVCKGAVRIEMGEALFLAWPNLVFLIVGGTMLCWLCSCRRKDHVVYAAPRDQEMECRVIHTGDDVPPCNPRVQYL</sequence>
<dbReference type="Pfam" id="PF00822">
    <property type="entry name" value="PMP22_Claudin"/>
    <property type="match status" value="1"/>
</dbReference>
<dbReference type="OrthoDB" id="9882724at2759"/>
<proteinExistence type="inferred from homology"/>
<dbReference type="PROSITE" id="PS01346">
    <property type="entry name" value="CLAUDIN"/>
    <property type="match status" value="1"/>
</dbReference>
<keyword evidence="5 8" id="KW-0965">Cell junction</keyword>
<dbReference type="Proteomes" id="UP000694569">
    <property type="component" value="Unplaced"/>
</dbReference>
<comment type="similarity">
    <text evidence="1 8">Belongs to the claudin family.</text>
</comment>
<keyword evidence="4 8" id="KW-0812">Transmembrane</keyword>
<dbReference type="InterPro" id="IPR017974">
    <property type="entry name" value="Claudin_CS"/>
</dbReference>
<accession>A0A8C5PAZ4</accession>
<comment type="function">
    <text evidence="8">Claudins function as major constituents of the tight junction complexes that regulate the permeability of epithelia.</text>
</comment>
<keyword evidence="6 8" id="KW-1133">Transmembrane helix</keyword>
<comment type="subcellular location">
    <subcellularLocation>
        <location evidence="8">Cell junction</location>
        <location evidence="8">Tight junction</location>
    </subcellularLocation>
    <subcellularLocation>
        <location evidence="8">Cell membrane</location>
        <topology evidence="8">Multi-pass membrane protein</topology>
    </subcellularLocation>
</comment>
<feature type="transmembrane region" description="Helical" evidence="8">
    <location>
        <begin position="174"/>
        <end position="194"/>
    </location>
</feature>
<organism evidence="9 10">
    <name type="scientific">Leptobrachium leishanense</name>
    <name type="common">Leishan spiny toad</name>
    <dbReference type="NCBI Taxonomy" id="445787"/>
    <lineage>
        <taxon>Eukaryota</taxon>
        <taxon>Metazoa</taxon>
        <taxon>Chordata</taxon>
        <taxon>Craniata</taxon>
        <taxon>Vertebrata</taxon>
        <taxon>Euteleostomi</taxon>
        <taxon>Amphibia</taxon>
        <taxon>Batrachia</taxon>
        <taxon>Anura</taxon>
        <taxon>Pelobatoidea</taxon>
        <taxon>Megophryidae</taxon>
        <taxon>Leptobrachium</taxon>
    </lineage>
</organism>